<dbReference type="GO" id="GO:0004103">
    <property type="term" value="F:choline kinase activity"/>
    <property type="evidence" value="ECO:0007669"/>
    <property type="project" value="TreeGrafter"/>
</dbReference>
<feature type="domain" description="Choline kinase N-terminal" evidence="3">
    <location>
        <begin position="20"/>
        <end position="62"/>
    </location>
</feature>
<dbReference type="RefSeq" id="XP_056037752.1">
    <property type="nucleotide sequence ID" value="XM_056181578.1"/>
</dbReference>
<dbReference type="SUPFAM" id="SSF56112">
    <property type="entry name" value="Protein kinase-like (PK-like)"/>
    <property type="match status" value="1"/>
</dbReference>
<keyword evidence="5" id="KW-1185">Reference proteome</keyword>
<dbReference type="EMBL" id="CP115612">
    <property type="protein sequence ID" value="WBW73509.1"/>
    <property type="molecule type" value="Genomic_DNA"/>
</dbReference>
<name>A0AAE9WDD4_9SCHI</name>
<reference evidence="4 5" key="1">
    <citation type="journal article" date="2023" name="G3 (Bethesda)">
        <title>A high-quality reference genome for the fission yeast Schizosaccharomyces osmophilus.</title>
        <authorList>
            <person name="Jia G.S."/>
            <person name="Zhang W.C."/>
            <person name="Liang Y."/>
            <person name="Liu X.H."/>
            <person name="Rhind N."/>
            <person name="Pidoux A."/>
            <person name="Brysch-Herzberg M."/>
            <person name="Du L.L."/>
        </authorList>
    </citation>
    <scope>NUCLEOTIDE SEQUENCE [LARGE SCALE GENOMIC DNA]</scope>
    <source>
        <strain evidence="4 5">CBS 15793</strain>
    </source>
</reference>
<protein>
    <submittedName>
        <fullName evidence="4">Choline/ethanolamine kinase Eki1</fullName>
    </submittedName>
</protein>
<dbReference type="GeneID" id="80876267"/>
<dbReference type="PANTHER" id="PTHR22603">
    <property type="entry name" value="CHOLINE/ETHANOALAMINE KINASE"/>
    <property type="match status" value="1"/>
</dbReference>
<dbReference type="Gene3D" id="3.90.1200.10">
    <property type="match status" value="1"/>
</dbReference>
<feature type="region of interest" description="Disordered" evidence="2">
    <location>
        <begin position="398"/>
        <end position="422"/>
    </location>
</feature>
<dbReference type="Gene3D" id="3.30.200.20">
    <property type="entry name" value="Phosphorylase Kinase, domain 1"/>
    <property type="match status" value="1"/>
</dbReference>
<dbReference type="Pfam" id="PF04428">
    <property type="entry name" value="Choline_kin_N"/>
    <property type="match status" value="1"/>
</dbReference>
<dbReference type="GO" id="GO:0006646">
    <property type="term" value="P:phosphatidylethanolamine biosynthetic process"/>
    <property type="evidence" value="ECO:0007669"/>
    <property type="project" value="TreeGrafter"/>
</dbReference>
<dbReference type="InterPro" id="IPR011009">
    <property type="entry name" value="Kinase-like_dom_sf"/>
</dbReference>
<dbReference type="GO" id="GO:0005737">
    <property type="term" value="C:cytoplasm"/>
    <property type="evidence" value="ECO:0007669"/>
    <property type="project" value="TreeGrafter"/>
</dbReference>
<evidence type="ECO:0000313" key="4">
    <source>
        <dbReference type="EMBL" id="WBW73509.1"/>
    </source>
</evidence>
<evidence type="ECO:0000259" key="3">
    <source>
        <dbReference type="Pfam" id="PF04428"/>
    </source>
</evidence>
<proteinExistence type="inferred from homology"/>
<evidence type="ECO:0000256" key="2">
    <source>
        <dbReference type="SAM" id="MobiDB-lite"/>
    </source>
</evidence>
<sequence>MLHLDSVKMPVLSEEEDYCFDHTYVSDKCKSLLHSDDPDPVFRHKVLLAIHKLAIPTWSRVPVASHPTLIIKRISGALTNAVYYIAPPEGFKAIKLLLRIYGPNAELFINRLTELENLKRLARHSIGPRLLGEFGNGRFEQYMESTTLTAETIRDPICSIYVARRISELHYVIQLTPTEQYEMPNAWKFSFSWLPLARKNLQNRRHPLSITVNFLDAIERDFHNYFQWFTNWSNDKKHWASLQNVFSHNDTQYGNILQMKTKRRSFKPENKHHILVPVDFEYAGPNVRAYDIANYFAEWMANYHHPTQSHLMDRSRYPNFEARKRFYRAYIEQGAVFHKKLVVEDASELTSNLPEPLESEINTLVHQLEEAVRAVSPAVNAVWALWGVMQCEETDDEWEDLSVSSEQDKPDGSSPKADSINVPPIGSTSFDYINYSMEKFNLFYETSAALGLNANNRSTFPYD</sequence>
<evidence type="ECO:0000313" key="5">
    <source>
        <dbReference type="Proteomes" id="UP001212411"/>
    </source>
</evidence>
<keyword evidence="4" id="KW-0418">Kinase</keyword>
<dbReference type="PANTHER" id="PTHR22603:SF93">
    <property type="entry name" value="RE24176P"/>
    <property type="match status" value="1"/>
</dbReference>
<comment type="similarity">
    <text evidence="1">Belongs to the choline/ethanolamine kinase family.</text>
</comment>
<accession>A0AAE9WDD4</accession>
<keyword evidence="4" id="KW-0808">Transferase</keyword>
<dbReference type="Proteomes" id="UP001212411">
    <property type="component" value="Chromosome 2"/>
</dbReference>
<dbReference type="CDD" id="cd05157">
    <property type="entry name" value="ETNK_euk"/>
    <property type="match status" value="1"/>
</dbReference>
<organism evidence="4 5">
    <name type="scientific">Schizosaccharomyces osmophilus</name>
    <dbReference type="NCBI Taxonomy" id="2545709"/>
    <lineage>
        <taxon>Eukaryota</taxon>
        <taxon>Fungi</taxon>
        <taxon>Dikarya</taxon>
        <taxon>Ascomycota</taxon>
        <taxon>Taphrinomycotina</taxon>
        <taxon>Schizosaccharomycetes</taxon>
        <taxon>Schizosaccharomycetales</taxon>
        <taxon>Schizosaccharomycetaceae</taxon>
        <taxon>Schizosaccharomyces</taxon>
    </lineage>
</organism>
<evidence type="ECO:0000256" key="1">
    <source>
        <dbReference type="ARBA" id="ARBA00038211"/>
    </source>
</evidence>
<gene>
    <name evidence="4" type="primary">eki1</name>
    <name evidence="4" type="ORF">SOMG_02787</name>
</gene>
<dbReference type="GO" id="GO:0004305">
    <property type="term" value="F:ethanolamine kinase activity"/>
    <property type="evidence" value="ECO:0007669"/>
    <property type="project" value="TreeGrafter"/>
</dbReference>
<dbReference type="AlphaFoldDB" id="A0AAE9WDD4"/>
<dbReference type="InterPro" id="IPR007521">
    <property type="entry name" value="Choline_kin_N"/>
</dbReference>
<dbReference type="KEGG" id="som:SOMG_02787"/>
<dbReference type="Pfam" id="PF01633">
    <property type="entry name" value="Choline_kinase"/>
    <property type="match status" value="1"/>
</dbReference>